<dbReference type="AlphaFoldDB" id="A0A8R7UDB0"/>
<organism evidence="1 2">
    <name type="scientific">Triticum urartu</name>
    <name type="common">Red wild einkorn</name>
    <name type="synonym">Crithodium urartu</name>
    <dbReference type="NCBI Taxonomy" id="4572"/>
    <lineage>
        <taxon>Eukaryota</taxon>
        <taxon>Viridiplantae</taxon>
        <taxon>Streptophyta</taxon>
        <taxon>Embryophyta</taxon>
        <taxon>Tracheophyta</taxon>
        <taxon>Spermatophyta</taxon>
        <taxon>Magnoliopsida</taxon>
        <taxon>Liliopsida</taxon>
        <taxon>Poales</taxon>
        <taxon>Poaceae</taxon>
        <taxon>BOP clade</taxon>
        <taxon>Pooideae</taxon>
        <taxon>Triticodae</taxon>
        <taxon>Triticeae</taxon>
        <taxon>Triticinae</taxon>
        <taxon>Triticum</taxon>
    </lineage>
</organism>
<protein>
    <submittedName>
        <fullName evidence="1">Uncharacterized protein</fullName>
    </submittedName>
</protein>
<dbReference type="Proteomes" id="UP000015106">
    <property type="component" value="Chromosome 5"/>
</dbReference>
<evidence type="ECO:0000313" key="2">
    <source>
        <dbReference type="Proteomes" id="UP000015106"/>
    </source>
</evidence>
<proteinExistence type="predicted"/>
<name>A0A8R7UDB0_TRIUA</name>
<reference evidence="2" key="1">
    <citation type="journal article" date="2013" name="Nature">
        <title>Draft genome of the wheat A-genome progenitor Triticum urartu.</title>
        <authorList>
            <person name="Ling H.Q."/>
            <person name="Zhao S."/>
            <person name="Liu D."/>
            <person name="Wang J."/>
            <person name="Sun H."/>
            <person name="Zhang C."/>
            <person name="Fan H."/>
            <person name="Li D."/>
            <person name="Dong L."/>
            <person name="Tao Y."/>
            <person name="Gao C."/>
            <person name="Wu H."/>
            <person name="Li Y."/>
            <person name="Cui Y."/>
            <person name="Guo X."/>
            <person name="Zheng S."/>
            <person name="Wang B."/>
            <person name="Yu K."/>
            <person name="Liang Q."/>
            <person name="Yang W."/>
            <person name="Lou X."/>
            <person name="Chen J."/>
            <person name="Feng M."/>
            <person name="Jian J."/>
            <person name="Zhang X."/>
            <person name="Luo G."/>
            <person name="Jiang Y."/>
            <person name="Liu J."/>
            <person name="Wang Z."/>
            <person name="Sha Y."/>
            <person name="Zhang B."/>
            <person name="Wu H."/>
            <person name="Tang D."/>
            <person name="Shen Q."/>
            <person name="Xue P."/>
            <person name="Zou S."/>
            <person name="Wang X."/>
            <person name="Liu X."/>
            <person name="Wang F."/>
            <person name="Yang Y."/>
            <person name="An X."/>
            <person name="Dong Z."/>
            <person name="Zhang K."/>
            <person name="Zhang X."/>
            <person name="Luo M.C."/>
            <person name="Dvorak J."/>
            <person name="Tong Y."/>
            <person name="Wang J."/>
            <person name="Yang H."/>
            <person name="Li Z."/>
            <person name="Wang D."/>
            <person name="Zhang A."/>
            <person name="Wang J."/>
        </authorList>
    </citation>
    <scope>NUCLEOTIDE SEQUENCE</scope>
    <source>
        <strain evidence="2">cv. G1812</strain>
    </source>
</reference>
<reference evidence="1" key="3">
    <citation type="submission" date="2022-06" db="UniProtKB">
        <authorList>
            <consortium name="EnsemblPlants"/>
        </authorList>
    </citation>
    <scope>IDENTIFICATION</scope>
</reference>
<dbReference type="Gramene" id="TuG1812G0500000117.01.T01">
    <property type="protein sequence ID" value="TuG1812G0500000117.01.T01"/>
    <property type="gene ID" value="TuG1812G0500000117.01"/>
</dbReference>
<keyword evidence="2" id="KW-1185">Reference proteome</keyword>
<reference evidence="1" key="2">
    <citation type="submission" date="2018-03" db="EMBL/GenBank/DDBJ databases">
        <title>The Triticum urartu genome reveals the dynamic nature of wheat genome evolution.</title>
        <authorList>
            <person name="Ling H."/>
            <person name="Ma B."/>
            <person name="Shi X."/>
            <person name="Liu H."/>
            <person name="Dong L."/>
            <person name="Sun H."/>
            <person name="Cao Y."/>
            <person name="Gao Q."/>
            <person name="Zheng S."/>
            <person name="Li Y."/>
            <person name="Yu Y."/>
            <person name="Du H."/>
            <person name="Qi M."/>
            <person name="Li Y."/>
            <person name="Yu H."/>
            <person name="Cui Y."/>
            <person name="Wang N."/>
            <person name="Chen C."/>
            <person name="Wu H."/>
            <person name="Zhao Y."/>
            <person name="Zhang J."/>
            <person name="Li Y."/>
            <person name="Zhou W."/>
            <person name="Zhang B."/>
            <person name="Hu W."/>
            <person name="Eijk M."/>
            <person name="Tang J."/>
            <person name="Witsenboer H."/>
            <person name="Zhao S."/>
            <person name="Li Z."/>
            <person name="Zhang A."/>
            <person name="Wang D."/>
            <person name="Liang C."/>
        </authorList>
    </citation>
    <scope>NUCLEOTIDE SEQUENCE [LARGE SCALE GENOMIC DNA]</scope>
    <source>
        <strain evidence="1">cv. G1812</strain>
    </source>
</reference>
<sequence>MLCSHVLMVMDILHLQEIPAKHILKRVDQGREGHTSQSSCSVPEG</sequence>
<dbReference type="EnsemblPlants" id="TuG1812G0500000117.01.T01">
    <property type="protein sequence ID" value="TuG1812G0500000117.01.T01"/>
    <property type="gene ID" value="TuG1812G0500000117.01"/>
</dbReference>
<accession>A0A8R7UDB0</accession>
<evidence type="ECO:0000313" key="1">
    <source>
        <dbReference type="EnsemblPlants" id="TuG1812G0500000117.01.T01"/>
    </source>
</evidence>